<organism evidence="8 9">
    <name type="scientific">Desulfuromonas thiophila</name>
    <dbReference type="NCBI Taxonomy" id="57664"/>
    <lineage>
        <taxon>Bacteria</taxon>
        <taxon>Pseudomonadati</taxon>
        <taxon>Thermodesulfobacteriota</taxon>
        <taxon>Desulfuromonadia</taxon>
        <taxon>Desulfuromonadales</taxon>
        <taxon>Desulfuromonadaceae</taxon>
        <taxon>Desulfuromonas</taxon>
    </lineage>
</organism>
<feature type="transmembrane region" description="Helical" evidence="6">
    <location>
        <begin position="203"/>
        <end position="225"/>
    </location>
</feature>
<evidence type="ECO:0000256" key="4">
    <source>
        <dbReference type="ARBA" id="ARBA00022989"/>
    </source>
</evidence>
<dbReference type="RefSeq" id="WP_092077892.1">
    <property type="nucleotide sequence ID" value="NZ_CALFZY010000006.1"/>
</dbReference>
<keyword evidence="3 6" id="KW-0812">Transmembrane</keyword>
<dbReference type="Pfam" id="PF00892">
    <property type="entry name" value="EamA"/>
    <property type="match status" value="2"/>
</dbReference>
<evidence type="ECO:0000256" key="2">
    <source>
        <dbReference type="ARBA" id="ARBA00007362"/>
    </source>
</evidence>
<feature type="domain" description="EamA" evidence="7">
    <location>
        <begin position="142"/>
        <end position="278"/>
    </location>
</feature>
<evidence type="ECO:0000256" key="6">
    <source>
        <dbReference type="SAM" id="Phobius"/>
    </source>
</evidence>
<name>A0A1G7BGN5_9BACT</name>
<comment type="subcellular location">
    <subcellularLocation>
        <location evidence="1">Membrane</location>
        <topology evidence="1">Multi-pass membrane protein</topology>
    </subcellularLocation>
</comment>
<dbReference type="PANTHER" id="PTHR32322:SF2">
    <property type="entry name" value="EAMA DOMAIN-CONTAINING PROTEIN"/>
    <property type="match status" value="1"/>
</dbReference>
<feature type="transmembrane region" description="Helical" evidence="6">
    <location>
        <begin position="232"/>
        <end position="256"/>
    </location>
</feature>
<comment type="similarity">
    <text evidence="2">Belongs to the EamA transporter family.</text>
</comment>
<keyword evidence="9" id="KW-1185">Reference proteome</keyword>
<dbReference type="EMBL" id="FNAQ01000006">
    <property type="protein sequence ID" value="SDE26142.1"/>
    <property type="molecule type" value="Genomic_DNA"/>
</dbReference>
<dbReference type="PANTHER" id="PTHR32322">
    <property type="entry name" value="INNER MEMBRANE TRANSPORTER"/>
    <property type="match status" value="1"/>
</dbReference>
<evidence type="ECO:0000256" key="3">
    <source>
        <dbReference type="ARBA" id="ARBA00022692"/>
    </source>
</evidence>
<dbReference type="GO" id="GO:0016020">
    <property type="term" value="C:membrane"/>
    <property type="evidence" value="ECO:0007669"/>
    <property type="project" value="UniProtKB-SubCell"/>
</dbReference>
<feature type="transmembrane region" description="Helical" evidence="6">
    <location>
        <begin position="143"/>
        <end position="160"/>
    </location>
</feature>
<feature type="transmembrane region" description="Helical" evidence="6">
    <location>
        <begin position="172"/>
        <end position="191"/>
    </location>
</feature>
<proteinExistence type="inferred from homology"/>
<evidence type="ECO:0000259" key="7">
    <source>
        <dbReference type="Pfam" id="PF00892"/>
    </source>
</evidence>
<dbReference type="OrthoDB" id="1412048at2"/>
<evidence type="ECO:0000313" key="8">
    <source>
        <dbReference type="EMBL" id="SDE26142.1"/>
    </source>
</evidence>
<evidence type="ECO:0000256" key="5">
    <source>
        <dbReference type="ARBA" id="ARBA00023136"/>
    </source>
</evidence>
<dbReference type="AlphaFoldDB" id="A0A1G7BGN5"/>
<feature type="transmembrane region" description="Helical" evidence="6">
    <location>
        <begin position="80"/>
        <end position="100"/>
    </location>
</feature>
<keyword evidence="4 6" id="KW-1133">Transmembrane helix</keyword>
<sequence length="284" mass="30912">MTLLLLVSLVWAFSFGLIKGQLTGLDPNLVAFIRLALALLVFLPFYRPALLPPRFQLQLLVIGAIQYGLMYSSYTAAFKLLHAYEVALFTIFTPLYVTLFHDLASRTLHRRFWLTAVLACAGAALVLYQGLGSTGSGSFLRGFALVQGANLCFAFGQIAYRRLLTGWSGHDHQLFALLYGGACLVTAPLVSQAGSWPQLTRLLPQQLLVLLYLGVLASGLCFFGWNRGARQVTAGVLAVSNNLKIPLAVLCSGLLFGEPLNGPRLLVGFALLLLALVLERRASR</sequence>
<feature type="transmembrane region" description="Helical" evidence="6">
    <location>
        <begin position="57"/>
        <end position="74"/>
    </location>
</feature>
<evidence type="ECO:0000256" key="1">
    <source>
        <dbReference type="ARBA" id="ARBA00004141"/>
    </source>
</evidence>
<reference evidence="9" key="1">
    <citation type="submission" date="2016-10" db="EMBL/GenBank/DDBJ databases">
        <authorList>
            <person name="Varghese N."/>
            <person name="Submissions S."/>
        </authorList>
    </citation>
    <scope>NUCLEOTIDE SEQUENCE [LARGE SCALE GENOMIC DNA]</scope>
    <source>
        <strain evidence="9">DSM 8987</strain>
    </source>
</reference>
<keyword evidence="5 6" id="KW-0472">Membrane</keyword>
<accession>A0A1G7BGN5</accession>
<protein>
    <submittedName>
        <fullName evidence="8">Permease of the drug/metabolite transporter (DMT) superfamily</fullName>
    </submittedName>
</protein>
<dbReference type="STRING" id="57664.SAMN05661003_10633"/>
<gene>
    <name evidence="8" type="ORF">SAMN05661003_10633</name>
</gene>
<dbReference type="InterPro" id="IPR050638">
    <property type="entry name" value="AA-Vitamin_Transporters"/>
</dbReference>
<dbReference type="SUPFAM" id="SSF103481">
    <property type="entry name" value="Multidrug resistance efflux transporter EmrE"/>
    <property type="match status" value="2"/>
</dbReference>
<evidence type="ECO:0000313" key="9">
    <source>
        <dbReference type="Proteomes" id="UP000243205"/>
    </source>
</evidence>
<dbReference type="InterPro" id="IPR000620">
    <property type="entry name" value="EamA_dom"/>
</dbReference>
<feature type="transmembrane region" description="Helical" evidence="6">
    <location>
        <begin position="262"/>
        <end position="278"/>
    </location>
</feature>
<dbReference type="InterPro" id="IPR037185">
    <property type="entry name" value="EmrE-like"/>
</dbReference>
<dbReference type="Proteomes" id="UP000243205">
    <property type="component" value="Unassembled WGS sequence"/>
</dbReference>
<feature type="transmembrane region" description="Helical" evidence="6">
    <location>
        <begin position="112"/>
        <end position="131"/>
    </location>
</feature>
<feature type="domain" description="EamA" evidence="7">
    <location>
        <begin position="2"/>
        <end position="127"/>
    </location>
</feature>
<feature type="transmembrane region" description="Helical" evidence="6">
    <location>
        <begin position="30"/>
        <end position="50"/>
    </location>
</feature>